<dbReference type="Proteomes" id="UP000507470">
    <property type="component" value="Unassembled WGS sequence"/>
</dbReference>
<dbReference type="SUPFAM" id="SSF90112">
    <property type="entry name" value="Neurotransmitter-gated ion-channel transmembrane pore"/>
    <property type="match status" value="1"/>
</dbReference>
<keyword evidence="10" id="KW-0675">Receptor</keyword>
<keyword evidence="12" id="KW-1071">Ligand-gated ion channel</keyword>
<keyword evidence="2 15" id="KW-0813">Transport</keyword>
<evidence type="ECO:0000259" key="16">
    <source>
        <dbReference type="Pfam" id="PF02931"/>
    </source>
</evidence>
<keyword evidence="7 15" id="KW-0406">Ion transport</keyword>
<evidence type="ECO:0000313" key="19">
    <source>
        <dbReference type="Proteomes" id="UP000507470"/>
    </source>
</evidence>
<evidence type="ECO:0000256" key="5">
    <source>
        <dbReference type="ARBA" id="ARBA00022989"/>
    </source>
</evidence>
<gene>
    <name evidence="18" type="ORF">MCOR_13813</name>
</gene>
<dbReference type="PRINTS" id="PR00254">
    <property type="entry name" value="NICOTINICR"/>
</dbReference>
<evidence type="ECO:0000256" key="9">
    <source>
        <dbReference type="ARBA" id="ARBA00023157"/>
    </source>
</evidence>
<evidence type="ECO:0000256" key="14">
    <source>
        <dbReference type="ARBA" id="ARBA00034099"/>
    </source>
</evidence>
<proteinExistence type="inferred from homology"/>
<evidence type="ECO:0000256" key="13">
    <source>
        <dbReference type="ARBA" id="ARBA00023303"/>
    </source>
</evidence>
<dbReference type="InterPro" id="IPR002394">
    <property type="entry name" value="Nicotinic_acetylcholine_rcpt"/>
</dbReference>
<dbReference type="Gene3D" id="2.70.170.10">
    <property type="entry name" value="Neurotransmitter-gated ion-channel ligand-binding domain"/>
    <property type="match status" value="1"/>
</dbReference>
<keyword evidence="13 15" id="KW-0407">Ion channel</keyword>
<evidence type="ECO:0000256" key="11">
    <source>
        <dbReference type="ARBA" id="ARBA00023180"/>
    </source>
</evidence>
<name>A0A6J8B140_MYTCO</name>
<dbReference type="AlphaFoldDB" id="A0A6J8B140"/>
<sequence length="498" mass="57682">MRCDEAFSIVFLLLLLQSLVHSVIQGQNLTDEQRSFMTDEQRLLSVLMKHYSSETRPVFNASHPVVVRLGITLTQLFDVDEKNQVLVLNIWLDQEWKDEKLLWDPADYNGLELLRIPCTKLWRPDIILYNSANDYTNKYMESLAMVGHDGNVFWPPIVKFRSTCQMDITYFPFDDQICKLKMGSWLYDGFQVDVTNRSIDIDLSNYVENGEWKLIDTKAIRNVVIYPCCPTPFPDVTFHIHIRRRTTYYMYNVIIPSAMLASLTLLGFWLRPDSGEKITLGLTVLLSLSVFMLLIAENTPATSFYVPLLGVYLITAMSFTSCSIIFSVLVSNIYMKGIHDPVPLPICFKRVVTFLSKLMCMKLYHIPYQPKPSQTHLVETVYTGNGSFRKLPMINGTTRVCDSILFVKGENEVNNSNPPNPYNTSQENTEKFQELVLQTLQNLIDREEEKDREINLRNQWQEAGTVLDRFMFWLFFIGTLTGTLYLLIFLPMRKEVHL</sequence>
<dbReference type="GO" id="GO:0045211">
    <property type="term" value="C:postsynaptic membrane"/>
    <property type="evidence" value="ECO:0007669"/>
    <property type="project" value="InterPro"/>
</dbReference>
<evidence type="ECO:0000259" key="17">
    <source>
        <dbReference type="Pfam" id="PF02932"/>
    </source>
</evidence>
<dbReference type="SUPFAM" id="SSF63712">
    <property type="entry name" value="Nicotinic receptor ligand binding domain-like"/>
    <property type="match status" value="1"/>
</dbReference>
<evidence type="ECO:0000256" key="8">
    <source>
        <dbReference type="ARBA" id="ARBA00023136"/>
    </source>
</evidence>
<dbReference type="InterPro" id="IPR006201">
    <property type="entry name" value="Neur_channel"/>
</dbReference>
<dbReference type="InterPro" id="IPR036734">
    <property type="entry name" value="Neur_chan_lig-bd_sf"/>
</dbReference>
<dbReference type="EMBL" id="CACVKT020002378">
    <property type="protein sequence ID" value="CAC5377502.1"/>
    <property type="molecule type" value="Genomic_DNA"/>
</dbReference>
<feature type="domain" description="Neurotransmitter-gated ion-channel ligand-binding" evidence="16">
    <location>
        <begin position="40"/>
        <end position="246"/>
    </location>
</feature>
<evidence type="ECO:0000256" key="15">
    <source>
        <dbReference type="RuleBase" id="RU000687"/>
    </source>
</evidence>
<keyword evidence="5 15" id="KW-1133">Transmembrane helix</keyword>
<feature type="transmembrane region" description="Helical" evidence="15">
    <location>
        <begin position="308"/>
        <end position="330"/>
    </location>
</feature>
<evidence type="ECO:0000256" key="7">
    <source>
        <dbReference type="ARBA" id="ARBA00023065"/>
    </source>
</evidence>
<dbReference type="GO" id="GO:0022848">
    <property type="term" value="F:acetylcholine-gated monoatomic cation-selective channel activity"/>
    <property type="evidence" value="ECO:0007669"/>
    <property type="project" value="InterPro"/>
</dbReference>
<dbReference type="InterPro" id="IPR006029">
    <property type="entry name" value="Neurotrans-gated_channel_TM"/>
</dbReference>
<evidence type="ECO:0000313" key="18">
    <source>
        <dbReference type="EMBL" id="CAC5377502.1"/>
    </source>
</evidence>
<dbReference type="Pfam" id="PF02932">
    <property type="entry name" value="Neur_chan_memb"/>
    <property type="match status" value="1"/>
</dbReference>
<feature type="domain" description="Neurotransmitter-gated ion-channel transmembrane" evidence="17">
    <location>
        <begin position="253"/>
        <end position="486"/>
    </location>
</feature>
<reference evidence="18 19" key="1">
    <citation type="submission" date="2020-06" db="EMBL/GenBank/DDBJ databases">
        <authorList>
            <person name="Li R."/>
            <person name="Bekaert M."/>
        </authorList>
    </citation>
    <scope>NUCLEOTIDE SEQUENCE [LARGE SCALE GENOMIC DNA]</scope>
    <source>
        <strain evidence="19">wild</strain>
    </source>
</reference>
<dbReference type="Gene3D" id="1.20.58.390">
    <property type="entry name" value="Neurotransmitter-gated ion-channel transmembrane domain"/>
    <property type="match status" value="1"/>
</dbReference>
<keyword evidence="3" id="KW-1003">Cell membrane</keyword>
<evidence type="ECO:0000256" key="10">
    <source>
        <dbReference type="ARBA" id="ARBA00023170"/>
    </source>
</evidence>
<dbReference type="OrthoDB" id="5975154at2759"/>
<keyword evidence="11" id="KW-0325">Glycoprotein</keyword>
<accession>A0A6J8B140</accession>
<keyword evidence="19" id="KW-1185">Reference proteome</keyword>
<feature type="chain" id="PRO_5027135403" evidence="15">
    <location>
        <begin position="23"/>
        <end position="498"/>
    </location>
</feature>
<feature type="signal peptide" evidence="15">
    <location>
        <begin position="1"/>
        <end position="22"/>
    </location>
</feature>
<dbReference type="NCBIfam" id="TIGR00860">
    <property type="entry name" value="LIC"/>
    <property type="match status" value="1"/>
</dbReference>
<feature type="transmembrane region" description="Helical" evidence="15">
    <location>
        <begin position="248"/>
        <end position="270"/>
    </location>
</feature>
<dbReference type="InterPro" id="IPR036719">
    <property type="entry name" value="Neuro-gated_channel_TM_sf"/>
</dbReference>
<evidence type="ECO:0000256" key="6">
    <source>
        <dbReference type="ARBA" id="ARBA00023018"/>
    </source>
</evidence>
<dbReference type="Pfam" id="PF02931">
    <property type="entry name" value="Neur_chan_LBD"/>
    <property type="match status" value="1"/>
</dbReference>
<dbReference type="InterPro" id="IPR018000">
    <property type="entry name" value="Neurotransmitter_ion_chnl_CS"/>
</dbReference>
<dbReference type="InterPro" id="IPR006202">
    <property type="entry name" value="Neur_chan_lig-bd"/>
</dbReference>
<dbReference type="CDD" id="cd18997">
    <property type="entry name" value="LGIC_ECD_nAChR"/>
    <property type="match status" value="1"/>
</dbReference>
<feature type="transmembrane region" description="Helical" evidence="15">
    <location>
        <begin position="277"/>
        <end position="296"/>
    </location>
</feature>
<evidence type="ECO:0000256" key="1">
    <source>
        <dbReference type="ARBA" id="ARBA00009237"/>
    </source>
</evidence>
<comment type="subcellular location">
    <subcellularLocation>
        <location evidence="14">Synaptic cell membrane</location>
        <topology evidence="14">Multi-pass membrane protein</topology>
    </subcellularLocation>
</comment>
<dbReference type="CDD" id="cd19051">
    <property type="entry name" value="LGIC_TM_cation"/>
    <property type="match status" value="1"/>
</dbReference>
<protein>
    <submittedName>
        <fullName evidence="18">CHRNN</fullName>
    </submittedName>
</protein>
<comment type="similarity">
    <text evidence="1">Belongs to the ligand-gated ion channel (TC 1.A.9) family. Acetylcholine receptor (TC 1.A.9.1) subfamily.</text>
</comment>
<keyword evidence="4 15" id="KW-0812">Transmembrane</keyword>
<evidence type="ECO:0000256" key="2">
    <source>
        <dbReference type="ARBA" id="ARBA00022448"/>
    </source>
</evidence>
<dbReference type="PANTHER" id="PTHR18945">
    <property type="entry name" value="NEUROTRANSMITTER GATED ION CHANNEL"/>
    <property type="match status" value="1"/>
</dbReference>
<evidence type="ECO:0000256" key="12">
    <source>
        <dbReference type="ARBA" id="ARBA00023286"/>
    </source>
</evidence>
<keyword evidence="15" id="KW-0732">Signal</keyword>
<feature type="transmembrane region" description="Helical" evidence="15">
    <location>
        <begin position="470"/>
        <end position="490"/>
    </location>
</feature>
<dbReference type="FunFam" id="2.70.170.10:FF:000016">
    <property type="entry name" value="Nicotinic acetylcholine receptor subunit"/>
    <property type="match status" value="1"/>
</dbReference>
<keyword evidence="8 15" id="KW-0472">Membrane</keyword>
<dbReference type="GO" id="GO:0004888">
    <property type="term" value="F:transmembrane signaling receptor activity"/>
    <property type="evidence" value="ECO:0007669"/>
    <property type="project" value="InterPro"/>
</dbReference>
<keyword evidence="9" id="KW-1015">Disulfide bond</keyword>
<keyword evidence="6" id="KW-0770">Synapse</keyword>
<dbReference type="InterPro" id="IPR038050">
    <property type="entry name" value="Neuro_actylchol_rec"/>
</dbReference>
<organism evidence="18 19">
    <name type="scientific">Mytilus coruscus</name>
    <name type="common">Sea mussel</name>
    <dbReference type="NCBI Taxonomy" id="42192"/>
    <lineage>
        <taxon>Eukaryota</taxon>
        <taxon>Metazoa</taxon>
        <taxon>Spiralia</taxon>
        <taxon>Lophotrochozoa</taxon>
        <taxon>Mollusca</taxon>
        <taxon>Bivalvia</taxon>
        <taxon>Autobranchia</taxon>
        <taxon>Pteriomorphia</taxon>
        <taxon>Mytilida</taxon>
        <taxon>Mytiloidea</taxon>
        <taxon>Mytilidae</taxon>
        <taxon>Mytilinae</taxon>
        <taxon>Mytilus</taxon>
    </lineage>
</organism>
<evidence type="ECO:0000256" key="4">
    <source>
        <dbReference type="ARBA" id="ARBA00022692"/>
    </source>
</evidence>
<dbReference type="PROSITE" id="PS00236">
    <property type="entry name" value="NEUROTR_ION_CHANNEL"/>
    <property type="match status" value="1"/>
</dbReference>
<evidence type="ECO:0000256" key="3">
    <source>
        <dbReference type="ARBA" id="ARBA00022475"/>
    </source>
</evidence>
<dbReference type="PRINTS" id="PR00252">
    <property type="entry name" value="NRIONCHANNEL"/>
</dbReference>